<evidence type="ECO:0000313" key="2">
    <source>
        <dbReference type="Proteomes" id="UP000003494"/>
    </source>
</evidence>
<comment type="caution">
    <text evidence="1">The sequence shown here is derived from an EMBL/GenBank/DDBJ whole genome shotgun (WGS) entry which is preliminary data.</text>
</comment>
<organism evidence="1 2">
    <name type="scientific">Shuttleworthella satelles DSM 14600</name>
    <dbReference type="NCBI Taxonomy" id="626523"/>
    <lineage>
        <taxon>Bacteria</taxon>
        <taxon>Bacillati</taxon>
        <taxon>Bacillota</taxon>
        <taxon>Clostridia</taxon>
        <taxon>Lachnospirales</taxon>
        <taxon>Lachnospiraceae</taxon>
        <taxon>Shuttleworthella</taxon>
    </lineage>
</organism>
<reference evidence="1" key="1">
    <citation type="submission" date="2009-04" db="EMBL/GenBank/DDBJ databases">
        <authorList>
            <person name="Weinstock G."/>
            <person name="Sodergren E."/>
            <person name="Clifton S."/>
            <person name="Fulton L."/>
            <person name="Fulton B."/>
            <person name="Courtney L."/>
            <person name="Fronick C."/>
            <person name="Harrison M."/>
            <person name="Strong C."/>
            <person name="Farmer C."/>
            <person name="Delahaunty K."/>
            <person name="Markovic C."/>
            <person name="Hall O."/>
            <person name="Minx P."/>
            <person name="Tomlinson C."/>
            <person name="Mitreva M."/>
            <person name="Nelson J."/>
            <person name="Hou S."/>
            <person name="Wollam A."/>
            <person name="Pepin K.H."/>
            <person name="Johnson M."/>
            <person name="Bhonagiri V."/>
            <person name="Nash W.E."/>
            <person name="Warren W."/>
            <person name="Chinwalla A."/>
            <person name="Mardis E.R."/>
            <person name="Wilson R.K."/>
        </authorList>
    </citation>
    <scope>NUCLEOTIDE SEQUENCE [LARGE SCALE GENOMIC DNA]</scope>
    <source>
        <strain evidence="1">DSM 14600</strain>
    </source>
</reference>
<accession>C4GA01</accession>
<name>C4GA01_9FIRM</name>
<dbReference type="STRING" id="626523.GCWU000342_00806"/>
<dbReference type="Proteomes" id="UP000003494">
    <property type="component" value="Unassembled WGS sequence"/>
</dbReference>
<keyword evidence="2" id="KW-1185">Reference proteome</keyword>
<proteinExistence type="predicted"/>
<dbReference type="AlphaFoldDB" id="C4GA01"/>
<evidence type="ECO:0000313" key="1">
    <source>
        <dbReference type="EMBL" id="EEP29448.1"/>
    </source>
</evidence>
<dbReference type="EMBL" id="ACIP02000001">
    <property type="protein sequence ID" value="EEP29448.1"/>
    <property type="molecule type" value="Genomic_DNA"/>
</dbReference>
<gene>
    <name evidence="1" type="ORF">GCWU000342_00806</name>
</gene>
<sequence length="44" mass="5008">MISYFLQKGAHIDRFFSLFQVPFQISGTEKETAFAASFSDLAFI</sequence>
<dbReference type="HOGENOM" id="CLU_3222036_0_0_9"/>
<protein>
    <submittedName>
        <fullName evidence="1">Uncharacterized protein</fullName>
    </submittedName>
</protein>
<dbReference type="RefSeq" id="WP_006905836.1">
    <property type="nucleotide sequence ID" value="NZ_GG665866.1"/>
</dbReference>